<proteinExistence type="predicted"/>
<gene>
    <name evidence="1" type="ORF">CSMARM4_0059</name>
</gene>
<protein>
    <submittedName>
        <fullName evidence="1">Uncharacterized protein</fullName>
    </submittedName>
</protein>
<dbReference type="EMBL" id="GL876960">
    <property type="protein sequence ID" value="EGD71819.1"/>
    <property type="molecule type" value="Genomic_DNA"/>
</dbReference>
<organism evidence="1 2">
    <name type="scientific">Candidatus Parvarchaeum acidiphilum ARMAN-4_'5-way FS'</name>
    <dbReference type="NCBI Taxonomy" id="994837"/>
    <lineage>
        <taxon>Archaea</taxon>
        <taxon>Candidatus Parvarchaeota</taxon>
        <taxon>Candidatus Parvarchaeum</taxon>
    </lineage>
</organism>
<feature type="non-terminal residue" evidence="1">
    <location>
        <position position="1"/>
    </location>
</feature>
<accession>F2UTX9</accession>
<dbReference type="AlphaFoldDB" id="F2UTX9"/>
<sequence length="39" mass="4483">LFSKYHYPKIRIAPIGFEPVFTGPEPVVLAARLRGYNKH</sequence>
<name>F2UTX9_PARA4</name>
<reference evidence="1 2" key="1">
    <citation type="submission" date="2011-03" db="EMBL/GenBank/DDBJ databases">
        <title>A unique three-unit tRNA splicing endonuclease found in ultrasmall Archaea possesses broad substrate specificity.</title>
        <authorList>
            <person name="Fujishima K."/>
            <person name="Sugahara J."/>
            <person name="Miller C.S."/>
            <person name="Baker B.J."/>
            <person name="Di Giulio M."/>
            <person name="Tomita M."/>
            <person name="Banfield J.F."/>
            <person name="Kanai A."/>
        </authorList>
    </citation>
    <scope>NUCLEOTIDE SEQUENCE [LARGE SCALE GENOMIC DNA]</scope>
</reference>
<evidence type="ECO:0000313" key="2">
    <source>
        <dbReference type="Proteomes" id="UP000242872"/>
    </source>
</evidence>
<dbReference type="Proteomes" id="UP000242872">
    <property type="component" value="Unassembled WGS sequence"/>
</dbReference>
<dbReference type="HOGENOM" id="CLU_3300648_0_0_2"/>
<evidence type="ECO:0000313" key="1">
    <source>
        <dbReference type="EMBL" id="EGD71819.1"/>
    </source>
</evidence>